<keyword evidence="6" id="KW-0614">Plasmid</keyword>
<reference evidence="6" key="1">
    <citation type="submission" date="2013-04" db="EMBL/GenBank/DDBJ databases">
        <title>Comparative Genomics of Relapsing Fever Spirochetes.</title>
        <authorList>
            <person name="Schwan T.G."/>
            <person name="Raffel S.J."/>
            <person name="Porcella S.F."/>
            <person name="Martens C.A."/>
            <person name="Bruno D.P."/>
            <person name="Ricklefs S.M."/>
            <person name="Barbian K.B."/>
        </authorList>
    </citation>
    <scope>NUCLEOTIDE SEQUENCE</scope>
    <source>
        <strain evidence="6">Co53</strain>
        <plasmid evidence="6">unnamed</plasmid>
    </source>
</reference>
<evidence type="ECO:0000256" key="2">
    <source>
        <dbReference type="ARBA" id="ARBA00018692"/>
    </source>
</evidence>
<accession>W5T1G3</accession>
<dbReference type="Proteomes" id="UP000019330">
    <property type="component" value="Plasmid unnamed"/>
</dbReference>
<dbReference type="InterPro" id="IPR031471">
    <property type="entry name" value="BptA"/>
</dbReference>
<feature type="transmembrane region" description="Helical" evidence="5">
    <location>
        <begin position="12"/>
        <end position="34"/>
    </location>
</feature>
<dbReference type="EMBL" id="CP005746">
    <property type="protein sequence ID" value="AHH11096.1"/>
    <property type="molecule type" value="Genomic_DNA"/>
</dbReference>
<dbReference type="OrthoDB" id="351060at2"/>
<keyword evidence="5" id="KW-0472">Membrane</keyword>
<keyword evidence="3" id="KW-0843">Virulence</keyword>
<keyword evidence="5" id="KW-0812">Transmembrane</keyword>
<sequence>MFFKGCDMCIRSILVVCRVFVFCVLGVFLLSAQFDSYCSGNFCEKKYACEFKSGPIISVFFKKRYKVGLSEADILKAKKEVGYAGYTGLESGEPDYTLRFVIVGEHRGVNIKKATFDGVEAEPSIFYLYEPSVELGLIKDFQMGPSDFKLRFAKLIFPVPVYNVFEMRLRKPFVERLKAQDKFKITLISTYDKEFVLETDNFIREYDF</sequence>
<evidence type="ECO:0000256" key="4">
    <source>
        <dbReference type="ARBA" id="ARBA00031297"/>
    </source>
</evidence>
<evidence type="ECO:0000256" key="1">
    <source>
        <dbReference type="ARBA" id="ARBA00010700"/>
    </source>
</evidence>
<evidence type="ECO:0000256" key="3">
    <source>
        <dbReference type="ARBA" id="ARBA00023026"/>
    </source>
</evidence>
<evidence type="ECO:0000256" key="5">
    <source>
        <dbReference type="SAM" id="Phobius"/>
    </source>
</evidence>
<dbReference type="AlphaFoldDB" id="W5T1G3"/>
<evidence type="ECO:0000313" key="6">
    <source>
        <dbReference type="EMBL" id="AHH11096.1"/>
    </source>
</evidence>
<dbReference type="HOGENOM" id="CLU_1369891_0_0_12"/>
<gene>
    <name evidence="6" type="ORF">BCO_0000703</name>
</gene>
<protein>
    <recommendedName>
        <fullName evidence="2">Protein BptA</fullName>
    </recommendedName>
    <alternativeName>
        <fullName evidence="4">Borrelial persistence in ticks protein A</fullName>
    </alternativeName>
</protein>
<name>W5T1G3_9SPIR</name>
<proteinExistence type="inferred from homology"/>
<organism evidence="6">
    <name type="scientific">Borrelia coriaceae ATCC 43381</name>
    <dbReference type="NCBI Taxonomy" id="1408429"/>
    <lineage>
        <taxon>Bacteria</taxon>
        <taxon>Pseudomonadati</taxon>
        <taxon>Spirochaetota</taxon>
        <taxon>Spirochaetia</taxon>
        <taxon>Spirochaetales</taxon>
        <taxon>Borreliaceae</taxon>
        <taxon>Borrelia</taxon>
    </lineage>
</organism>
<evidence type="ECO:0000313" key="7">
    <source>
        <dbReference type="Proteomes" id="UP000019330"/>
    </source>
</evidence>
<dbReference type="Pfam" id="PF17044">
    <property type="entry name" value="BPTA"/>
    <property type="match status" value="1"/>
</dbReference>
<keyword evidence="7" id="KW-1185">Reference proteome</keyword>
<geneLocation type="plasmid" evidence="6 7">
    <name>unnamed</name>
</geneLocation>
<keyword evidence="5" id="KW-1133">Transmembrane helix</keyword>
<comment type="similarity">
    <text evidence="1">Belongs to the BptA family.</text>
</comment>